<gene>
    <name evidence="2" type="ORF">WMY93_004332</name>
</gene>
<feature type="compositionally biased region" description="Basic residues" evidence="1">
    <location>
        <begin position="234"/>
        <end position="246"/>
    </location>
</feature>
<evidence type="ECO:0000313" key="2">
    <source>
        <dbReference type="EMBL" id="KAK7933436.1"/>
    </source>
</evidence>
<feature type="compositionally biased region" description="Basic and acidic residues" evidence="1">
    <location>
        <begin position="8"/>
        <end position="18"/>
    </location>
</feature>
<dbReference type="EMBL" id="JBBPFD010000003">
    <property type="protein sequence ID" value="KAK7933436.1"/>
    <property type="molecule type" value="Genomic_DNA"/>
</dbReference>
<protein>
    <submittedName>
        <fullName evidence="2">Uncharacterized protein</fullName>
    </submittedName>
</protein>
<feature type="compositionally biased region" description="Polar residues" evidence="1">
    <location>
        <begin position="19"/>
        <end position="34"/>
    </location>
</feature>
<evidence type="ECO:0000256" key="1">
    <source>
        <dbReference type="SAM" id="MobiDB-lite"/>
    </source>
</evidence>
<comment type="caution">
    <text evidence="2">The sequence shown here is derived from an EMBL/GenBank/DDBJ whole genome shotgun (WGS) entry which is preliminary data.</text>
</comment>
<name>A0AAW0PRS0_9GOBI</name>
<feature type="region of interest" description="Disordered" evidence="1">
    <location>
        <begin position="1"/>
        <end position="34"/>
    </location>
</feature>
<reference evidence="3" key="1">
    <citation type="submission" date="2024-04" db="EMBL/GenBank/DDBJ databases">
        <title>Salinicola lusitanus LLJ914,a marine bacterium isolated from the Okinawa Trough.</title>
        <authorList>
            <person name="Li J."/>
        </authorList>
    </citation>
    <scope>NUCLEOTIDE SEQUENCE [LARGE SCALE GENOMIC DNA]</scope>
</reference>
<feature type="compositionally biased region" description="Acidic residues" evidence="1">
    <location>
        <begin position="204"/>
        <end position="222"/>
    </location>
</feature>
<organism evidence="2 3">
    <name type="scientific">Mugilogobius chulae</name>
    <name type="common">yellowstripe goby</name>
    <dbReference type="NCBI Taxonomy" id="88201"/>
    <lineage>
        <taxon>Eukaryota</taxon>
        <taxon>Metazoa</taxon>
        <taxon>Chordata</taxon>
        <taxon>Craniata</taxon>
        <taxon>Vertebrata</taxon>
        <taxon>Euteleostomi</taxon>
        <taxon>Actinopterygii</taxon>
        <taxon>Neopterygii</taxon>
        <taxon>Teleostei</taxon>
        <taxon>Neoteleostei</taxon>
        <taxon>Acanthomorphata</taxon>
        <taxon>Gobiaria</taxon>
        <taxon>Gobiiformes</taxon>
        <taxon>Gobioidei</taxon>
        <taxon>Gobiidae</taxon>
        <taxon>Gobionellinae</taxon>
        <taxon>Mugilogobius</taxon>
    </lineage>
</organism>
<dbReference type="AlphaFoldDB" id="A0AAW0PRS0"/>
<dbReference type="Proteomes" id="UP001460270">
    <property type="component" value="Unassembled WGS sequence"/>
</dbReference>
<evidence type="ECO:0000313" key="3">
    <source>
        <dbReference type="Proteomes" id="UP001460270"/>
    </source>
</evidence>
<accession>A0AAW0PRS0</accession>
<sequence>MARRKHNRDMMRGLKEEAPSQTPARPSHVESPQVQELKQQLQVAQRMYQNQVSINSHQQDRLREKDQIILQNKNVEKTLQNQVNALTEANLKAQREHRKQFNELVETGKQTIDNLVKPIVEEYNTITAKSKLGPGNHQRANKNLDRLEKERNNLWDNHCAFVEDATNKERELVAQNAALRRELDEKQALLEQATLADEHSNVGIEEEQVTSEDQPQEEEVSAEEQQVEKEEKKKERRRRRWFRWWA</sequence>
<keyword evidence="3" id="KW-1185">Reference proteome</keyword>
<proteinExistence type="predicted"/>
<feature type="region of interest" description="Disordered" evidence="1">
    <location>
        <begin position="194"/>
        <end position="246"/>
    </location>
</feature>